<dbReference type="EMBL" id="DXGC01000058">
    <property type="protein sequence ID" value="HIW91214.1"/>
    <property type="molecule type" value="Genomic_DNA"/>
</dbReference>
<dbReference type="SUPFAM" id="SSF55060">
    <property type="entry name" value="GHMP Kinase, C-terminal domain"/>
    <property type="match status" value="1"/>
</dbReference>
<evidence type="ECO:0000256" key="1">
    <source>
        <dbReference type="ARBA" id="ARBA00009684"/>
    </source>
</evidence>
<dbReference type="AlphaFoldDB" id="A0A9D1UKF9"/>
<evidence type="ECO:0000256" key="2">
    <source>
        <dbReference type="ARBA" id="ARBA00012052"/>
    </source>
</evidence>
<dbReference type="GO" id="GO:0050515">
    <property type="term" value="F:4-(cytidine 5'-diphospho)-2-C-methyl-D-erythritol kinase activity"/>
    <property type="evidence" value="ECO:0007669"/>
    <property type="project" value="UniProtKB-UniRule"/>
</dbReference>
<keyword evidence="9" id="KW-0414">Isoprene biosynthesis</keyword>
<dbReference type="Pfam" id="PF08544">
    <property type="entry name" value="GHMP_kinases_C"/>
    <property type="match status" value="1"/>
</dbReference>
<reference evidence="12" key="2">
    <citation type="submission" date="2021-04" db="EMBL/GenBank/DDBJ databases">
        <authorList>
            <person name="Gilroy R."/>
        </authorList>
    </citation>
    <scope>NUCLEOTIDE SEQUENCE</scope>
    <source>
        <strain evidence="12">CHK32-1732</strain>
    </source>
</reference>
<dbReference type="InterPro" id="IPR004424">
    <property type="entry name" value="IspE"/>
</dbReference>
<comment type="caution">
    <text evidence="9">Lacks conserved residue(s) required for the propagation of feature annotation.</text>
</comment>
<comment type="similarity">
    <text evidence="1 9">Belongs to the GHMP kinase family. IspE subfamily.</text>
</comment>
<dbReference type="InterPro" id="IPR036554">
    <property type="entry name" value="GHMP_kinase_C_sf"/>
</dbReference>
<feature type="domain" description="GHMP kinase N-terminal" evidence="10">
    <location>
        <begin position="91"/>
        <end position="184"/>
    </location>
</feature>
<dbReference type="Pfam" id="PF00288">
    <property type="entry name" value="GHMP_kinases_N"/>
    <property type="match status" value="1"/>
</dbReference>
<comment type="catalytic activity">
    <reaction evidence="9">
        <text>4-CDP-2-C-methyl-D-erythritol + ATP = 4-CDP-2-C-methyl-D-erythritol 2-phosphate + ADP + H(+)</text>
        <dbReference type="Rhea" id="RHEA:18437"/>
        <dbReference type="ChEBI" id="CHEBI:15378"/>
        <dbReference type="ChEBI" id="CHEBI:30616"/>
        <dbReference type="ChEBI" id="CHEBI:57823"/>
        <dbReference type="ChEBI" id="CHEBI:57919"/>
        <dbReference type="ChEBI" id="CHEBI:456216"/>
        <dbReference type="EC" id="2.7.1.148"/>
    </reaction>
</comment>
<dbReference type="InterPro" id="IPR020568">
    <property type="entry name" value="Ribosomal_Su5_D2-typ_SF"/>
</dbReference>
<evidence type="ECO:0000256" key="6">
    <source>
        <dbReference type="ARBA" id="ARBA00022777"/>
    </source>
</evidence>
<keyword evidence="6 9" id="KW-0418">Kinase</keyword>
<comment type="pathway">
    <text evidence="9">Isoprenoid biosynthesis; isopentenyl diphosphate biosynthesis via DXP pathway; isopentenyl diphosphate from 1-deoxy-D-xylulose 5-phosphate: step 3/6.</text>
</comment>
<dbReference type="PANTHER" id="PTHR43527">
    <property type="entry name" value="4-DIPHOSPHOCYTIDYL-2-C-METHYL-D-ERYTHRITOL KINASE, CHLOROPLASTIC"/>
    <property type="match status" value="1"/>
</dbReference>
<evidence type="ECO:0000256" key="8">
    <source>
        <dbReference type="ARBA" id="ARBA00032554"/>
    </source>
</evidence>
<dbReference type="GO" id="GO:0019288">
    <property type="term" value="P:isopentenyl diphosphate biosynthetic process, methylerythritol 4-phosphate pathway"/>
    <property type="evidence" value="ECO:0007669"/>
    <property type="project" value="UniProtKB-UniRule"/>
</dbReference>
<dbReference type="InterPro" id="IPR013750">
    <property type="entry name" value="GHMP_kinase_C_dom"/>
</dbReference>
<reference evidence="12" key="1">
    <citation type="journal article" date="2021" name="PeerJ">
        <title>Extensive microbial diversity within the chicken gut microbiome revealed by metagenomics and culture.</title>
        <authorList>
            <person name="Gilroy R."/>
            <person name="Ravi A."/>
            <person name="Getino M."/>
            <person name="Pursley I."/>
            <person name="Horton D.L."/>
            <person name="Alikhan N.F."/>
            <person name="Baker D."/>
            <person name="Gharbi K."/>
            <person name="Hall N."/>
            <person name="Watson M."/>
            <person name="Adriaenssens E.M."/>
            <person name="Foster-Nyarko E."/>
            <person name="Jarju S."/>
            <person name="Secka A."/>
            <person name="Antonio M."/>
            <person name="Oren A."/>
            <person name="Chaudhuri R.R."/>
            <person name="La Ragione R."/>
            <person name="Hildebrand F."/>
            <person name="Pallen M.J."/>
        </authorList>
    </citation>
    <scope>NUCLEOTIDE SEQUENCE</scope>
    <source>
        <strain evidence="12">CHK32-1732</strain>
    </source>
</reference>
<evidence type="ECO:0000256" key="4">
    <source>
        <dbReference type="ARBA" id="ARBA00022679"/>
    </source>
</evidence>
<dbReference type="EC" id="2.7.1.148" evidence="2 9"/>
<organism evidence="12 13">
    <name type="scientific">Candidatus Corynebacterium avicola</name>
    <dbReference type="NCBI Taxonomy" id="2838527"/>
    <lineage>
        <taxon>Bacteria</taxon>
        <taxon>Bacillati</taxon>
        <taxon>Actinomycetota</taxon>
        <taxon>Actinomycetes</taxon>
        <taxon>Mycobacteriales</taxon>
        <taxon>Corynebacteriaceae</taxon>
        <taxon>Corynebacterium</taxon>
    </lineage>
</organism>
<dbReference type="HAMAP" id="MF_00061">
    <property type="entry name" value="IspE"/>
    <property type="match status" value="1"/>
</dbReference>
<feature type="domain" description="GHMP kinase C-terminal" evidence="11">
    <location>
        <begin position="249"/>
        <end position="325"/>
    </location>
</feature>
<name>A0A9D1UKF9_9CORY</name>
<sequence>MSLPDLAEYTFSSYEVSATAQGKVNLHLSVGDVREDGYHDLETVFHAVDLTDTVTVAVSGPVGGEPGGRVRLGSVTGRDAGNALVEGNPAVRAAELVVERYIRFVPDAPVPALSVSIDKQVPVAGGMASGAADAAASLLATAELLHGPRAAARGLDQAPAPSTEELHEMAAGLGAEVAFCLQGGTALGRGYGEEVVQVMIRGRYHWALVMDPRGLSADEVFDRLDSQRDAAARGERPDVRAPGPEEVQRALLAGDADVLGEHLRQAVNDLQAPAISLRPELRGILAAGKDAGALACVVAGSGPTVAMLCRDHAQAVDVATTLASEGVGGRAVATTTATSCPHGARLVD</sequence>
<keyword evidence="4 9" id="KW-0808">Transferase</keyword>
<dbReference type="Gene3D" id="3.30.230.10">
    <property type="match status" value="1"/>
</dbReference>
<accession>A0A9D1UKF9</accession>
<gene>
    <name evidence="9" type="primary">ispE</name>
    <name evidence="12" type="ORF">H9870_06100</name>
</gene>
<comment type="caution">
    <text evidence="12">The sequence shown here is derived from an EMBL/GenBank/DDBJ whole genome shotgun (WGS) entry which is preliminary data.</text>
</comment>
<evidence type="ECO:0000256" key="7">
    <source>
        <dbReference type="ARBA" id="ARBA00022840"/>
    </source>
</evidence>
<dbReference type="Gene3D" id="3.30.70.890">
    <property type="entry name" value="GHMP kinase, C-terminal domain"/>
    <property type="match status" value="1"/>
</dbReference>
<proteinExistence type="inferred from homology"/>
<protein>
    <recommendedName>
        <fullName evidence="3 9">4-diphosphocytidyl-2-C-methyl-D-erythritol kinase</fullName>
        <shortName evidence="9">CMK</shortName>
        <ecNumber evidence="2 9">2.7.1.148</ecNumber>
    </recommendedName>
    <alternativeName>
        <fullName evidence="8 9">4-(cytidine-5'-diphospho)-2-C-methyl-D-erythritol kinase</fullName>
    </alternativeName>
</protein>
<dbReference type="InterPro" id="IPR014721">
    <property type="entry name" value="Ribsml_uS5_D2-typ_fold_subgr"/>
</dbReference>
<evidence type="ECO:0000313" key="12">
    <source>
        <dbReference type="EMBL" id="HIW91214.1"/>
    </source>
</evidence>
<dbReference type="GO" id="GO:0016114">
    <property type="term" value="P:terpenoid biosynthetic process"/>
    <property type="evidence" value="ECO:0007669"/>
    <property type="project" value="InterPro"/>
</dbReference>
<keyword evidence="5 9" id="KW-0547">Nucleotide-binding</keyword>
<dbReference type="NCBIfam" id="NF002870">
    <property type="entry name" value="PRK03188.1"/>
    <property type="match status" value="1"/>
</dbReference>
<evidence type="ECO:0000256" key="3">
    <source>
        <dbReference type="ARBA" id="ARBA00017473"/>
    </source>
</evidence>
<dbReference type="SUPFAM" id="SSF54211">
    <property type="entry name" value="Ribosomal protein S5 domain 2-like"/>
    <property type="match status" value="1"/>
</dbReference>
<dbReference type="InterPro" id="IPR006204">
    <property type="entry name" value="GHMP_kinase_N_dom"/>
</dbReference>
<comment type="function">
    <text evidence="9">Catalyzes the phosphorylation of the position 2 hydroxy group of 4-diphosphocytidyl-2C-methyl-D-erythritol.</text>
</comment>
<feature type="active site" evidence="9">
    <location>
        <position position="23"/>
    </location>
</feature>
<evidence type="ECO:0000256" key="5">
    <source>
        <dbReference type="ARBA" id="ARBA00022741"/>
    </source>
</evidence>
<dbReference type="PANTHER" id="PTHR43527:SF2">
    <property type="entry name" value="4-DIPHOSPHOCYTIDYL-2-C-METHYL-D-ERYTHRITOL KINASE, CHLOROPLASTIC"/>
    <property type="match status" value="1"/>
</dbReference>
<dbReference type="Proteomes" id="UP000824190">
    <property type="component" value="Unassembled WGS sequence"/>
</dbReference>
<dbReference type="GO" id="GO:0005524">
    <property type="term" value="F:ATP binding"/>
    <property type="evidence" value="ECO:0007669"/>
    <property type="project" value="UniProtKB-UniRule"/>
</dbReference>
<keyword evidence="7 9" id="KW-0067">ATP-binding</keyword>
<dbReference type="PIRSF" id="PIRSF010376">
    <property type="entry name" value="IspE"/>
    <property type="match status" value="1"/>
</dbReference>
<evidence type="ECO:0000313" key="13">
    <source>
        <dbReference type="Proteomes" id="UP000824190"/>
    </source>
</evidence>
<evidence type="ECO:0000256" key="9">
    <source>
        <dbReference type="HAMAP-Rule" id="MF_00061"/>
    </source>
</evidence>
<evidence type="ECO:0000259" key="11">
    <source>
        <dbReference type="Pfam" id="PF08544"/>
    </source>
</evidence>
<evidence type="ECO:0000259" key="10">
    <source>
        <dbReference type="Pfam" id="PF00288"/>
    </source>
</evidence>